<sequence>MNKAGRFAAVFLCLALCTGMLAGCYDNREIEDLAYVIAIGIDEADGNNFNLTFQTAVPQAITGGGGEGTEITSYKTDNFLSGLKKSSQYLTRTINLSHTKIIVVSEAIAKKGITAFVNGLQQGMQIRQDINIIVAAEGAKKYLESIQPKLTSNPSRYYELLFKSYESDFLVPNARLQDYLYRSKNQGAQPIAIYTAVDNSIAESSKPEGGGGGKKDSGGGEKKSGGGSEKEGGGGEGDQKKMSLEGLAVFKQDKMVGRLNAREASVFALMTGSNNINLDIEDPLDQKFKVLSILKREKTSKTEVSIQNGKPQVNIELNLDINVQSVQSDNDYDEPEKAEKLSAAYKVQLEKEIQSLLRKLTYDYKTDIFGYGELAKVNYTTIDRWEKIKWPDIFPESKYNLKLEAEVIRHG</sequence>
<evidence type="ECO:0000313" key="12">
    <source>
        <dbReference type="EMBL" id="OPX46316.1"/>
    </source>
</evidence>
<dbReference type="NCBIfam" id="TIGR02887">
    <property type="entry name" value="spore_ger_x_C"/>
    <property type="match status" value="1"/>
</dbReference>
<proteinExistence type="inferred from homology"/>
<dbReference type="PROSITE" id="PS51257">
    <property type="entry name" value="PROKAR_LIPOPROTEIN"/>
    <property type="match status" value="1"/>
</dbReference>
<keyword evidence="3" id="KW-0309">Germination</keyword>
<evidence type="ECO:0000259" key="10">
    <source>
        <dbReference type="Pfam" id="PF05504"/>
    </source>
</evidence>
<dbReference type="OrthoDB" id="2569624at2"/>
<dbReference type="InterPro" id="IPR008844">
    <property type="entry name" value="Spore_GerAC-like"/>
</dbReference>
<dbReference type="InterPro" id="IPR057336">
    <property type="entry name" value="GerAC_N"/>
</dbReference>
<comment type="similarity">
    <text evidence="2">Belongs to the GerABKC lipoprotein family.</text>
</comment>
<dbReference type="STRING" id="48256.CLHUN_01320"/>
<dbReference type="GO" id="GO:0009847">
    <property type="term" value="P:spore germination"/>
    <property type="evidence" value="ECO:0007669"/>
    <property type="project" value="InterPro"/>
</dbReference>
<accession>A0A1V4SS83</accession>
<keyword evidence="6" id="KW-0564">Palmitate</keyword>
<feature type="domain" description="Spore germination protein N-terminal" evidence="11">
    <location>
        <begin position="26"/>
        <end position="194"/>
    </location>
</feature>
<keyword evidence="13" id="KW-1185">Reference proteome</keyword>
<comment type="caution">
    <text evidence="12">The sequence shown here is derived from an EMBL/GenBank/DDBJ whole genome shotgun (WGS) entry which is preliminary data.</text>
</comment>
<gene>
    <name evidence="12" type="primary">gerBC_2</name>
    <name evidence="12" type="ORF">CLHUN_01320</name>
</gene>
<keyword evidence="4 9" id="KW-0732">Signal</keyword>
<feature type="compositionally biased region" description="Basic and acidic residues" evidence="8">
    <location>
        <begin position="213"/>
        <end position="240"/>
    </location>
</feature>
<evidence type="ECO:0000259" key="11">
    <source>
        <dbReference type="Pfam" id="PF25198"/>
    </source>
</evidence>
<dbReference type="Pfam" id="PF25198">
    <property type="entry name" value="Spore_GerAC_N"/>
    <property type="match status" value="1"/>
</dbReference>
<feature type="signal peptide" evidence="9">
    <location>
        <begin position="1"/>
        <end position="22"/>
    </location>
</feature>
<evidence type="ECO:0000256" key="3">
    <source>
        <dbReference type="ARBA" id="ARBA00022544"/>
    </source>
</evidence>
<feature type="chain" id="PRO_5038353852" evidence="9">
    <location>
        <begin position="23"/>
        <end position="411"/>
    </location>
</feature>
<comment type="subcellular location">
    <subcellularLocation>
        <location evidence="1">Membrane</location>
        <topology evidence="1">Lipid-anchor</topology>
    </subcellularLocation>
</comment>
<feature type="region of interest" description="Disordered" evidence="8">
    <location>
        <begin position="203"/>
        <end position="240"/>
    </location>
</feature>
<evidence type="ECO:0000256" key="9">
    <source>
        <dbReference type="SAM" id="SignalP"/>
    </source>
</evidence>
<dbReference type="GO" id="GO:0016020">
    <property type="term" value="C:membrane"/>
    <property type="evidence" value="ECO:0007669"/>
    <property type="project" value="UniProtKB-SubCell"/>
</dbReference>
<organism evidence="12 13">
    <name type="scientific">Ruminiclostridium hungatei</name>
    <name type="common">Clostridium hungatei</name>
    <dbReference type="NCBI Taxonomy" id="48256"/>
    <lineage>
        <taxon>Bacteria</taxon>
        <taxon>Bacillati</taxon>
        <taxon>Bacillota</taxon>
        <taxon>Clostridia</taxon>
        <taxon>Eubacteriales</taxon>
        <taxon>Oscillospiraceae</taxon>
        <taxon>Ruminiclostridium</taxon>
    </lineage>
</organism>
<evidence type="ECO:0000256" key="4">
    <source>
        <dbReference type="ARBA" id="ARBA00022729"/>
    </source>
</evidence>
<keyword evidence="7" id="KW-0449">Lipoprotein</keyword>
<evidence type="ECO:0000256" key="6">
    <source>
        <dbReference type="ARBA" id="ARBA00023139"/>
    </source>
</evidence>
<evidence type="ECO:0000313" key="13">
    <source>
        <dbReference type="Proteomes" id="UP000191554"/>
    </source>
</evidence>
<dbReference type="Gene3D" id="3.30.300.210">
    <property type="entry name" value="Nutrient germinant receptor protein C, domain 3"/>
    <property type="match status" value="1"/>
</dbReference>
<evidence type="ECO:0000256" key="7">
    <source>
        <dbReference type="ARBA" id="ARBA00023288"/>
    </source>
</evidence>
<name>A0A1V4SS83_RUMHU</name>
<reference evidence="12 13" key="1">
    <citation type="submission" date="2017-03" db="EMBL/GenBank/DDBJ databases">
        <title>Genome sequence of Clostridium hungatei DSM 14427.</title>
        <authorList>
            <person name="Poehlein A."/>
            <person name="Daniel R."/>
        </authorList>
    </citation>
    <scope>NUCLEOTIDE SEQUENCE [LARGE SCALE GENOMIC DNA]</scope>
    <source>
        <strain evidence="12 13">DSM 14427</strain>
    </source>
</reference>
<evidence type="ECO:0000256" key="2">
    <source>
        <dbReference type="ARBA" id="ARBA00007886"/>
    </source>
</evidence>
<dbReference type="AlphaFoldDB" id="A0A1V4SS83"/>
<dbReference type="EMBL" id="MZGX01000001">
    <property type="protein sequence ID" value="OPX46316.1"/>
    <property type="molecule type" value="Genomic_DNA"/>
</dbReference>
<dbReference type="PANTHER" id="PTHR35789">
    <property type="entry name" value="SPORE GERMINATION PROTEIN B3"/>
    <property type="match status" value="1"/>
</dbReference>
<feature type="domain" description="Spore germination GerAC-like C-terminal" evidence="10">
    <location>
        <begin position="245"/>
        <end position="411"/>
    </location>
</feature>
<evidence type="ECO:0000256" key="8">
    <source>
        <dbReference type="SAM" id="MobiDB-lite"/>
    </source>
</evidence>
<dbReference type="PANTHER" id="PTHR35789:SF1">
    <property type="entry name" value="SPORE GERMINATION PROTEIN B3"/>
    <property type="match status" value="1"/>
</dbReference>
<evidence type="ECO:0000256" key="5">
    <source>
        <dbReference type="ARBA" id="ARBA00023136"/>
    </source>
</evidence>
<dbReference type="InterPro" id="IPR046953">
    <property type="entry name" value="Spore_GerAC-like_C"/>
</dbReference>
<dbReference type="Gene3D" id="6.20.190.10">
    <property type="entry name" value="Nutrient germinant receptor protein C, domain 1"/>
    <property type="match status" value="1"/>
</dbReference>
<evidence type="ECO:0000256" key="1">
    <source>
        <dbReference type="ARBA" id="ARBA00004635"/>
    </source>
</evidence>
<dbReference type="InterPro" id="IPR038501">
    <property type="entry name" value="Spore_GerAC_C_sf"/>
</dbReference>
<dbReference type="Proteomes" id="UP000191554">
    <property type="component" value="Unassembled WGS sequence"/>
</dbReference>
<protein>
    <submittedName>
        <fullName evidence="12">Spore germination protein B3</fullName>
    </submittedName>
</protein>
<dbReference type="RefSeq" id="WP_080062636.1">
    <property type="nucleotide sequence ID" value="NZ_MZGX01000001.1"/>
</dbReference>
<keyword evidence="5" id="KW-0472">Membrane</keyword>
<dbReference type="Pfam" id="PF05504">
    <property type="entry name" value="Spore_GerAC"/>
    <property type="match status" value="1"/>
</dbReference>